<accession>A0ACC5RC71</accession>
<reference evidence="1" key="1">
    <citation type="submission" date="2021-01" db="EMBL/GenBank/DDBJ databases">
        <authorList>
            <person name="Sun Q."/>
        </authorList>
    </citation>
    <scope>NUCLEOTIDE SEQUENCE</scope>
    <source>
        <strain evidence="1">YIM B02566</strain>
    </source>
</reference>
<name>A0ACC5RC71_9HYPH</name>
<organism evidence="1 2">
    <name type="scientific">Taklimakanibacter albus</name>
    <dbReference type="NCBI Taxonomy" id="2800327"/>
    <lineage>
        <taxon>Bacteria</taxon>
        <taxon>Pseudomonadati</taxon>
        <taxon>Pseudomonadota</taxon>
        <taxon>Alphaproteobacteria</taxon>
        <taxon>Hyphomicrobiales</taxon>
        <taxon>Aestuariivirgaceae</taxon>
        <taxon>Taklimakanibacter</taxon>
    </lineage>
</organism>
<gene>
    <name evidence="1" type="ORF">JHL16_27805</name>
</gene>
<comment type="caution">
    <text evidence="1">The sequence shown here is derived from an EMBL/GenBank/DDBJ whole genome shotgun (WGS) entry which is preliminary data.</text>
</comment>
<evidence type="ECO:0000313" key="2">
    <source>
        <dbReference type="Proteomes" id="UP000616151"/>
    </source>
</evidence>
<dbReference type="Proteomes" id="UP000616151">
    <property type="component" value="Unassembled WGS sequence"/>
</dbReference>
<dbReference type="EMBL" id="JAENHL010000008">
    <property type="protein sequence ID" value="MBK1870199.1"/>
    <property type="molecule type" value="Genomic_DNA"/>
</dbReference>
<evidence type="ECO:0000313" key="1">
    <source>
        <dbReference type="EMBL" id="MBK1870199.1"/>
    </source>
</evidence>
<protein>
    <submittedName>
        <fullName evidence="1">IclR family transcriptional regulator</fullName>
    </submittedName>
</protein>
<keyword evidence="2" id="KW-1185">Reference proteome</keyword>
<proteinExistence type="predicted"/>
<sequence>MAKRTEDPGAKKRKPTAKKAIETLAGLGDGDGKRGYAVPALEKGLDVLELMASLYAPITPSQIAQRLDRSLQEIYRVVLALERRGYIVRPPGEEALVLSTQLFGLATMFPPFRRLVDAAQPILNALALEASQACHMAVLDGLNQRIVAQVDSPAPIAIRLRVGAASPAVHGASGRTLIAFQPAAVQEWFFSEAVALNPADWLASCRKRVADIQARGYELIEGEVVHGVIDISFPILNAEGRSLAALTMPFLTSYQVVIPFEEAARMAHQAASRITHAMGGTLTELKRPLQQS</sequence>